<gene>
    <name evidence="7" type="ORF">F2Q68_00020252</name>
</gene>
<keyword evidence="3" id="KW-0812">Transmembrane</keyword>
<name>A0A8S9FYS1_BRACR</name>
<evidence type="ECO:0000313" key="8">
    <source>
        <dbReference type="Proteomes" id="UP000712281"/>
    </source>
</evidence>
<feature type="compositionally biased region" description="Polar residues" evidence="6">
    <location>
        <begin position="46"/>
        <end position="62"/>
    </location>
</feature>
<dbReference type="EMBL" id="QGKW02002228">
    <property type="protein sequence ID" value="KAF2537516.1"/>
    <property type="molecule type" value="Genomic_DNA"/>
</dbReference>
<dbReference type="Proteomes" id="UP000712281">
    <property type="component" value="Unassembled WGS sequence"/>
</dbReference>
<sequence length="150" mass="16920">MFQALARLDRVKIRVNPLLLVLSRKVNSFDSEKHLFSDANMAPPTGETTASGGDAQPQQQRQAENDKFNDFGNDGALVWHETNIPYVVWKPASTRTLSMKYYPSEALKNNGSLYAHVFFARSSFPIDPNDPELRMRALWNGYLTGNLMSP</sequence>
<evidence type="ECO:0000256" key="1">
    <source>
        <dbReference type="ARBA" id="ARBA00004141"/>
    </source>
</evidence>
<evidence type="ECO:0000256" key="5">
    <source>
        <dbReference type="ARBA" id="ARBA00023136"/>
    </source>
</evidence>
<reference evidence="7" key="1">
    <citation type="submission" date="2019-12" db="EMBL/GenBank/DDBJ databases">
        <title>Genome sequencing and annotation of Brassica cretica.</title>
        <authorList>
            <person name="Studholme D.J."/>
            <person name="Sarris P.F."/>
        </authorList>
    </citation>
    <scope>NUCLEOTIDE SEQUENCE</scope>
    <source>
        <strain evidence="7">PFS-001/15</strain>
        <tissue evidence="7">Leaf</tissue>
    </source>
</reference>
<proteinExistence type="inferred from homology"/>
<keyword evidence="4" id="KW-1133">Transmembrane helix</keyword>
<evidence type="ECO:0000313" key="7">
    <source>
        <dbReference type="EMBL" id="KAF2537516.1"/>
    </source>
</evidence>
<accession>A0A8S9FYS1</accession>
<evidence type="ECO:0000256" key="3">
    <source>
        <dbReference type="ARBA" id="ARBA00022692"/>
    </source>
</evidence>
<organism evidence="7 8">
    <name type="scientific">Brassica cretica</name>
    <name type="common">Mustard</name>
    <dbReference type="NCBI Taxonomy" id="69181"/>
    <lineage>
        <taxon>Eukaryota</taxon>
        <taxon>Viridiplantae</taxon>
        <taxon>Streptophyta</taxon>
        <taxon>Embryophyta</taxon>
        <taxon>Tracheophyta</taxon>
        <taxon>Spermatophyta</taxon>
        <taxon>Magnoliopsida</taxon>
        <taxon>eudicotyledons</taxon>
        <taxon>Gunneridae</taxon>
        <taxon>Pentapetalae</taxon>
        <taxon>rosids</taxon>
        <taxon>malvids</taxon>
        <taxon>Brassicales</taxon>
        <taxon>Brassicaceae</taxon>
        <taxon>Brassiceae</taxon>
        <taxon>Brassica</taxon>
    </lineage>
</organism>
<evidence type="ECO:0000256" key="2">
    <source>
        <dbReference type="ARBA" id="ARBA00009310"/>
    </source>
</evidence>
<keyword evidence="5" id="KW-0472">Membrane</keyword>
<comment type="similarity">
    <text evidence="2">Belongs to the CLPTM1 family.</text>
</comment>
<dbReference type="Pfam" id="PF05602">
    <property type="entry name" value="CLPTM1"/>
    <property type="match status" value="1"/>
</dbReference>
<dbReference type="AlphaFoldDB" id="A0A8S9FYS1"/>
<dbReference type="GO" id="GO:0016020">
    <property type="term" value="C:membrane"/>
    <property type="evidence" value="ECO:0007669"/>
    <property type="project" value="UniProtKB-SubCell"/>
</dbReference>
<feature type="region of interest" description="Disordered" evidence="6">
    <location>
        <begin position="36"/>
        <end position="70"/>
    </location>
</feature>
<protein>
    <submittedName>
        <fullName evidence="7">Uncharacterized protein</fullName>
    </submittedName>
</protein>
<evidence type="ECO:0000256" key="4">
    <source>
        <dbReference type="ARBA" id="ARBA00022989"/>
    </source>
</evidence>
<comment type="subcellular location">
    <subcellularLocation>
        <location evidence="1">Membrane</location>
        <topology evidence="1">Multi-pass membrane protein</topology>
    </subcellularLocation>
</comment>
<comment type="caution">
    <text evidence="7">The sequence shown here is derived from an EMBL/GenBank/DDBJ whole genome shotgun (WGS) entry which is preliminary data.</text>
</comment>
<evidence type="ECO:0000256" key="6">
    <source>
        <dbReference type="SAM" id="MobiDB-lite"/>
    </source>
</evidence>
<dbReference type="InterPro" id="IPR008429">
    <property type="entry name" value="CLPTM1"/>
</dbReference>